<accession>A0A6I8MGJ7</accession>
<dbReference type="RefSeq" id="WP_155871856.1">
    <property type="nucleotide sequence ID" value="NZ_CP168248.1"/>
</dbReference>
<evidence type="ECO:0000313" key="4">
    <source>
        <dbReference type="Proteomes" id="UP001265983"/>
    </source>
</evidence>
<dbReference type="EMBL" id="JARUHM010000008">
    <property type="protein sequence ID" value="MDT9410494.1"/>
    <property type="molecule type" value="Genomic_DNA"/>
</dbReference>
<protein>
    <recommendedName>
        <fullName evidence="5">Primosomal protein</fullName>
    </recommendedName>
</protein>
<dbReference type="EMBL" id="LR738855">
    <property type="protein sequence ID" value="VZH84634.1"/>
    <property type="molecule type" value="Genomic_DNA"/>
</dbReference>
<organism evidence="2 3">
    <name type="scientific">Corynebacterium rouxii</name>
    <dbReference type="NCBI Taxonomy" id="2719119"/>
    <lineage>
        <taxon>Bacteria</taxon>
        <taxon>Bacillati</taxon>
        <taxon>Actinomycetota</taxon>
        <taxon>Actinomycetes</taxon>
        <taxon>Mycobacteriales</taxon>
        <taxon>Corynebacteriaceae</taxon>
        <taxon>Corynebacterium</taxon>
    </lineage>
</organism>
<dbReference type="Proteomes" id="UP001265983">
    <property type="component" value="Unassembled WGS sequence"/>
</dbReference>
<evidence type="ECO:0000313" key="2">
    <source>
        <dbReference type="EMBL" id="VZH84634.1"/>
    </source>
</evidence>
<evidence type="ECO:0008006" key="5">
    <source>
        <dbReference type="Google" id="ProtNLM"/>
    </source>
</evidence>
<reference evidence="2 3" key="1">
    <citation type="submission" date="2019-11" db="EMBL/GenBank/DDBJ databases">
        <authorList>
            <person name="Brisse S."/>
        </authorList>
    </citation>
    <scope>NUCLEOTIDE SEQUENCE [LARGE SCALE GENOMIC DNA]</scope>
    <source>
        <strain evidence="2">FRC0190</strain>
    </source>
</reference>
<proteinExistence type="predicted"/>
<name>A0A6I8MGJ7_9CORY</name>
<reference evidence="1 4" key="2">
    <citation type="submission" date="2023-03" db="EMBL/GenBank/DDBJ databases">
        <title>Whole genome sequence of the first Corynebacterium rouxii strains isolated in Brazil: a recent member of Corynebacterium diphtheriae complex.</title>
        <authorList>
            <person name="Vieira V."/>
            <person name="Ramos J.N."/>
            <person name="Araujo M.R.B."/>
            <person name="Baio P.V."/>
            <person name="Sant'Anna L.O."/>
            <person name="Veras J.F.C."/>
            <person name="Vieira E.M.D."/>
            <person name="Sousa M.A.B."/>
            <person name="Camargo C.H."/>
            <person name="Sacchi C.T."/>
            <person name="Campos K.R."/>
            <person name="Santos M.B.N."/>
            <person name="Bokermann S."/>
            <person name="Alvim L.B."/>
            <person name="Santos L.S."/>
            <person name="Mattos-Guaraldi A.L."/>
        </authorList>
    </citation>
    <scope>NUCLEOTIDE SEQUENCE [LARGE SCALE GENOMIC DNA]</scope>
    <source>
        <strain evidence="1 4">70862</strain>
    </source>
</reference>
<keyword evidence="4" id="KW-1185">Reference proteome</keyword>
<dbReference type="KEGG" id="crf:FRC0190_00647"/>
<sequence>MANKGIVPVKISLTEGDFYTLWAPQWREHGAEWQAFLGSGDDLYVFESPAAVLAYIESGARHDLSDHPKWGAFMAGADDRVVPTDRQEYDLIGIPALLAERPSHTNVSAVARCFAIARSLGDVTATIPVQSFFSSHSILMNTERGGDHFTGDSGLSEWTGIGRIVLTSWNNVIDALDSVITVHTDGNAEAISAAAARIDAATAEAEQRRIAEEEKKKADAEKVDPYDATPWAAAGIDPIKISIDGRTLYTLRTYVEAQPVFLGKYGEIFTFNSGKSLMRWLVEHDDHDLARVSTWEDLMVPVNAGELDITVHPDNVYSFNGLTRDINTSIEAVDTAQMARAYELLADAADWAADDSLNSYFLTNPRMQDYISYMIGSTRVSGYTPTPPFTEHSESWAEMEKMLTKRFSKF</sequence>
<dbReference type="AlphaFoldDB" id="A0A6I8MGJ7"/>
<gene>
    <name evidence="2" type="ORF">FRC0190_00647</name>
    <name evidence="1" type="ORF">P8T80_03715</name>
</gene>
<dbReference type="Proteomes" id="UP000423525">
    <property type="component" value="Chromosome"/>
</dbReference>
<evidence type="ECO:0000313" key="3">
    <source>
        <dbReference type="Proteomes" id="UP000423525"/>
    </source>
</evidence>
<evidence type="ECO:0000313" key="1">
    <source>
        <dbReference type="EMBL" id="MDT9410494.1"/>
    </source>
</evidence>